<dbReference type="Pfam" id="PF00106">
    <property type="entry name" value="adh_short"/>
    <property type="match status" value="1"/>
</dbReference>
<dbReference type="PANTHER" id="PTHR44196">
    <property type="entry name" value="DEHYDROGENASE/REDUCTASE SDR FAMILY MEMBER 7B"/>
    <property type="match status" value="1"/>
</dbReference>
<proteinExistence type="inferred from homology"/>
<sequence>MKPLAGKVAVVTGASKGMGRVFVRALVDAGVHVAAIARPSVELDSLRHELGKSALTVECDITDSAQVNDAITACVGRFGQLDLLVNNAAIFHPFLTELATDEDVANHFNTNVLGTVWMIRASIPHLKKTKGHIVSISSESVVHPFPMLATYAASKAAVETFSTALADELRSDGIRVSVLRSGSVAGGSGGDSWSADAKQAFYAKIMETGHAQMAGSAASAESMAQALIGIVGLPADVCPRLIDVRAAQSGVPEGTKQQ</sequence>
<evidence type="ECO:0000259" key="4">
    <source>
        <dbReference type="SMART" id="SM00822"/>
    </source>
</evidence>
<dbReference type="PRINTS" id="PR00081">
    <property type="entry name" value="GDHRDH"/>
</dbReference>
<dbReference type="GO" id="GO:0016020">
    <property type="term" value="C:membrane"/>
    <property type="evidence" value="ECO:0007669"/>
    <property type="project" value="TreeGrafter"/>
</dbReference>
<evidence type="ECO:0000256" key="3">
    <source>
        <dbReference type="RuleBase" id="RU000363"/>
    </source>
</evidence>
<keyword evidence="6" id="KW-1185">Reference proteome</keyword>
<dbReference type="SMART" id="SM00822">
    <property type="entry name" value="PKS_KR"/>
    <property type="match status" value="1"/>
</dbReference>
<name>A0A371BG97_9SPHN</name>
<dbReference type="Gene3D" id="3.40.50.720">
    <property type="entry name" value="NAD(P)-binding Rossmann-like Domain"/>
    <property type="match status" value="1"/>
</dbReference>
<dbReference type="Proteomes" id="UP000263833">
    <property type="component" value="Unassembled WGS sequence"/>
</dbReference>
<dbReference type="EMBL" id="QRGP01000001">
    <property type="protein sequence ID" value="RDV06625.1"/>
    <property type="molecule type" value="Genomic_DNA"/>
</dbReference>
<organism evidence="5 6">
    <name type="scientific">Sphingorhabdus pulchriflava</name>
    <dbReference type="NCBI Taxonomy" id="2292257"/>
    <lineage>
        <taxon>Bacteria</taxon>
        <taxon>Pseudomonadati</taxon>
        <taxon>Pseudomonadota</taxon>
        <taxon>Alphaproteobacteria</taxon>
        <taxon>Sphingomonadales</taxon>
        <taxon>Sphingomonadaceae</taxon>
        <taxon>Sphingorhabdus</taxon>
    </lineage>
</organism>
<dbReference type="PANTHER" id="PTHR44196:SF1">
    <property type="entry name" value="DEHYDROGENASE_REDUCTASE SDR FAMILY MEMBER 7B"/>
    <property type="match status" value="1"/>
</dbReference>
<dbReference type="SUPFAM" id="SSF51735">
    <property type="entry name" value="NAD(P)-binding Rossmann-fold domains"/>
    <property type="match status" value="1"/>
</dbReference>
<comment type="caution">
    <text evidence="5">The sequence shown here is derived from an EMBL/GenBank/DDBJ whole genome shotgun (WGS) entry which is preliminary data.</text>
</comment>
<accession>A0A371BG97</accession>
<dbReference type="GO" id="GO:0016491">
    <property type="term" value="F:oxidoreductase activity"/>
    <property type="evidence" value="ECO:0007669"/>
    <property type="project" value="UniProtKB-KW"/>
</dbReference>
<evidence type="ECO:0000313" key="5">
    <source>
        <dbReference type="EMBL" id="RDV06625.1"/>
    </source>
</evidence>
<dbReference type="InterPro" id="IPR020904">
    <property type="entry name" value="Sc_DH/Rdtase_CS"/>
</dbReference>
<reference evidence="6" key="1">
    <citation type="submission" date="2018-08" db="EMBL/GenBank/DDBJ databases">
        <authorList>
            <person name="Kim S.-J."/>
            <person name="Jung G.-Y."/>
        </authorList>
    </citation>
    <scope>NUCLEOTIDE SEQUENCE [LARGE SCALE GENOMIC DNA]</scope>
    <source>
        <strain evidence="6">GY_G</strain>
    </source>
</reference>
<dbReference type="RefSeq" id="WP_115548174.1">
    <property type="nucleotide sequence ID" value="NZ_QRGP01000001.1"/>
</dbReference>
<keyword evidence="2" id="KW-0560">Oxidoreductase</keyword>
<dbReference type="InterPro" id="IPR002347">
    <property type="entry name" value="SDR_fam"/>
</dbReference>
<dbReference type="InterPro" id="IPR057326">
    <property type="entry name" value="KR_dom"/>
</dbReference>
<comment type="similarity">
    <text evidence="1 3">Belongs to the short-chain dehydrogenases/reductases (SDR) family.</text>
</comment>
<dbReference type="PRINTS" id="PR00080">
    <property type="entry name" value="SDRFAMILY"/>
</dbReference>
<dbReference type="OrthoDB" id="9810734at2"/>
<dbReference type="PROSITE" id="PS00061">
    <property type="entry name" value="ADH_SHORT"/>
    <property type="match status" value="1"/>
</dbReference>
<feature type="domain" description="Ketoreductase" evidence="4">
    <location>
        <begin position="7"/>
        <end position="188"/>
    </location>
</feature>
<evidence type="ECO:0000256" key="1">
    <source>
        <dbReference type="ARBA" id="ARBA00006484"/>
    </source>
</evidence>
<dbReference type="AlphaFoldDB" id="A0A371BG97"/>
<protein>
    <submittedName>
        <fullName evidence="5">SDR family NAD(P)-dependent oxidoreductase</fullName>
    </submittedName>
</protein>
<dbReference type="InterPro" id="IPR036291">
    <property type="entry name" value="NAD(P)-bd_dom_sf"/>
</dbReference>
<gene>
    <name evidence="5" type="ORF">DXH95_04180</name>
</gene>
<evidence type="ECO:0000313" key="6">
    <source>
        <dbReference type="Proteomes" id="UP000263833"/>
    </source>
</evidence>
<evidence type="ECO:0000256" key="2">
    <source>
        <dbReference type="ARBA" id="ARBA00023002"/>
    </source>
</evidence>